<evidence type="ECO:0000313" key="9">
    <source>
        <dbReference type="EMBL" id="KAJ0986341.1"/>
    </source>
</evidence>
<dbReference type="SMART" id="SM00504">
    <property type="entry name" value="Ubox"/>
    <property type="match status" value="1"/>
</dbReference>
<dbReference type="PANTHER" id="PTHR23315">
    <property type="entry name" value="U BOX DOMAIN-CONTAINING"/>
    <property type="match status" value="1"/>
</dbReference>
<dbReference type="FunFam" id="3.30.40.10:FF:000455">
    <property type="entry name" value="RING-type E3 ubiquitin transferase"/>
    <property type="match status" value="1"/>
</dbReference>
<evidence type="ECO:0000259" key="8">
    <source>
        <dbReference type="PROSITE" id="PS51698"/>
    </source>
</evidence>
<dbReference type="Gene3D" id="3.30.40.10">
    <property type="entry name" value="Zinc/RING finger domain, C3HC4 (zinc finger)"/>
    <property type="match status" value="1"/>
</dbReference>
<dbReference type="SUPFAM" id="SSF57850">
    <property type="entry name" value="RING/U-box"/>
    <property type="match status" value="1"/>
</dbReference>
<evidence type="ECO:0000313" key="10">
    <source>
        <dbReference type="Proteomes" id="UP001085076"/>
    </source>
</evidence>
<feature type="repeat" description="ARM" evidence="7">
    <location>
        <begin position="429"/>
        <end position="471"/>
    </location>
</feature>
<evidence type="ECO:0000256" key="5">
    <source>
        <dbReference type="ARBA" id="ARBA00022737"/>
    </source>
</evidence>
<dbReference type="InterPro" id="IPR016024">
    <property type="entry name" value="ARM-type_fold"/>
</dbReference>
<proteinExistence type="predicted"/>
<reference evidence="9" key="2">
    <citation type="journal article" date="2022" name="Hortic Res">
        <title>The genome of Dioscorea zingiberensis sheds light on the biosynthesis, origin and evolution of the medicinally important diosgenin saponins.</title>
        <authorList>
            <person name="Li Y."/>
            <person name="Tan C."/>
            <person name="Li Z."/>
            <person name="Guo J."/>
            <person name="Li S."/>
            <person name="Chen X."/>
            <person name="Wang C."/>
            <person name="Dai X."/>
            <person name="Yang H."/>
            <person name="Song W."/>
            <person name="Hou L."/>
            <person name="Xu J."/>
            <person name="Tong Z."/>
            <person name="Xu A."/>
            <person name="Yuan X."/>
            <person name="Wang W."/>
            <person name="Yang Q."/>
            <person name="Chen L."/>
            <person name="Sun Z."/>
            <person name="Wang K."/>
            <person name="Pan B."/>
            <person name="Chen J."/>
            <person name="Bao Y."/>
            <person name="Liu F."/>
            <person name="Qi X."/>
            <person name="Gang D.R."/>
            <person name="Wen J."/>
            <person name="Li J."/>
        </authorList>
    </citation>
    <scope>NUCLEOTIDE SEQUENCE</scope>
    <source>
        <strain evidence="9">Dzin_1.0</strain>
    </source>
</reference>
<evidence type="ECO:0000256" key="4">
    <source>
        <dbReference type="ARBA" id="ARBA00022679"/>
    </source>
</evidence>
<dbReference type="AlphaFoldDB" id="A0A9D5HS35"/>
<accession>A0A9D5HS35</accession>
<evidence type="ECO:0000256" key="2">
    <source>
        <dbReference type="ARBA" id="ARBA00004906"/>
    </source>
</evidence>
<dbReference type="InterPro" id="IPR011989">
    <property type="entry name" value="ARM-like"/>
</dbReference>
<dbReference type="PROSITE" id="PS50176">
    <property type="entry name" value="ARM_REPEAT"/>
    <property type="match status" value="1"/>
</dbReference>
<name>A0A9D5HS35_9LILI</name>
<dbReference type="CDD" id="cd16664">
    <property type="entry name" value="RING-Ubox_PUB"/>
    <property type="match status" value="1"/>
</dbReference>
<reference evidence="9" key="1">
    <citation type="submission" date="2021-03" db="EMBL/GenBank/DDBJ databases">
        <authorList>
            <person name="Li Z."/>
            <person name="Yang C."/>
        </authorList>
    </citation>
    <scope>NUCLEOTIDE SEQUENCE</scope>
    <source>
        <strain evidence="9">Dzin_1.0</strain>
        <tissue evidence="9">Leaf</tissue>
    </source>
</reference>
<keyword evidence="5" id="KW-0677">Repeat</keyword>
<dbReference type="InterPro" id="IPR045210">
    <property type="entry name" value="RING-Ubox_PUB"/>
</dbReference>
<dbReference type="SMART" id="SM00185">
    <property type="entry name" value="ARM"/>
    <property type="match status" value="6"/>
</dbReference>
<keyword evidence="4" id="KW-0808">Transferase</keyword>
<dbReference type="Proteomes" id="UP001085076">
    <property type="component" value="Miscellaneous, Linkage group lg01"/>
</dbReference>
<dbReference type="InterPro" id="IPR057623">
    <property type="entry name" value="PUB12-19-like_N"/>
</dbReference>
<dbReference type="Pfam" id="PF25368">
    <property type="entry name" value="PUB10_N"/>
    <property type="match status" value="1"/>
</dbReference>
<dbReference type="FunFam" id="1.25.10.10:FF:000491">
    <property type="entry name" value="RING-type E3 ubiquitin transferase"/>
    <property type="match status" value="1"/>
</dbReference>
<dbReference type="EMBL" id="JAGGNH010000001">
    <property type="protein sequence ID" value="KAJ0986341.1"/>
    <property type="molecule type" value="Genomic_DNA"/>
</dbReference>
<dbReference type="OrthoDB" id="629492at2759"/>
<dbReference type="PROSITE" id="PS51698">
    <property type="entry name" value="U_BOX"/>
    <property type="match status" value="1"/>
</dbReference>
<dbReference type="InterPro" id="IPR013083">
    <property type="entry name" value="Znf_RING/FYVE/PHD"/>
</dbReference>
<evidence type="ECO:0000256" key="6">
    <source>
        <dbReference type="ARBA" id="ARBA00022786"/>
    </source>
</evidence>
<comment type="pathway">
    <text evidence="2">Protein modification; protein ubiquitination.</text>
</comment>
<dbReference type="Pfam" id="PF04564">
    <property type="entry name" value="U-box"/>
    <property type="match status" value="1"/>
</dbReference>
<dbReference type="EC" id="2.3.2.27" evidence="3"/>
<evidence type="ECO:0000256" key="7">
    <source>
        <dbReference type="PROSITE-ProRule" id="PRU00259"/>
    </source>
</evidence>
<comment type="catalytic activity">
    <reaction evidence="1">
        <text>S-ubiquitinyl-[E2 ubiquitin-conjugating enzyme]-L-cysteine + [acceptor protein]-L-lysine = [E2 ubiquitin-conjugating enzyme]-L-cysteine + N(6)-ubiquitinyl-[acceptor protein]-L-lysine.</text>
        <dbReference type="EC" id="2.3.2.27"/>
    </reaction>
</comment>
<dbReference type="SUPFAM" id="SSF48371">
    <property type="entry name" value="ARM repeat"/>
    <property type="match status" value="1"/>
</dbReference>
<sequence length="696" mass="76163">MAMAFQASRRIKPPLSGAFFAPSDLADLSLVRALAIVSADLVSSHRHHHDLSLQRRNSRELFRKIEILLCFFESLLDFAAPAASSLFPSPAVLCFKELYILIHRCKMLMDYCTQCGRIWLLLLNPQISGYFHDLSLEISTILDVLPIGDLDLNPDVREQMKLLRRRSGKSKLYIDPSDESLRLSIFSFVNEFESGRVPNPAELRTALVDRLGIRDARACRSEIEFLEEQINVHEEDADPAILIGVASLFRYCRFLLFGFEELGRESDKRRLLFRRSESQSGEFTVVIPKDLCCPISLELMRDPVIISTGQTYDRASITQWMDEGHSTCPNSGQALVHTALIPNRALRSLISQWCADNGLPYDSPPECSDASTPCYTNAAIEANRATVEMLVKQLSDGASQDDAKTIAVRELRLLAKTGKENRACIASMGAIPLLKPLLCSSNAMTQENSVTAILNLSIYDRNKVVIMEEQGCLTSIVGVLRHGLTVESRENAAATLFSLSAVHEYKKRIADEDGAVEALADLLRDGSGRGKRDAVMALFNLSTHLECGDRMAKSGAVPALMGALGNEMVAEDAAGALALLVRRPALAHAIGKDDGVVTFLVGLMRRGTPKGKENAVAALQEMCRRGGASMTQKVARLPSLGGLVQSLMLTGTKRARRKAASLARMCHKCVGVEYALARTGSLSVSVSMAAVSVPVL</sequence>
<organism evidence="9 10">
    <name type="scientific">Dioscorea zingiberensis</name>
    <dbReference type="NCBI Taxonomy" id="325984"/>
    <lineage>
        <taxon>Eukaryota</taxon>
        <taxon>Viridiplantae</taxon>
        <taxon>Streptophyta</taxon>
        <taxon>Embryophyta</taxon>
        <taxon>Tracheophyta</taxon>
        <taxon>Spermatophyta</taxon>
        <taxon>Magnoliopsida</taxon>
        <taxon>Liliopsida</taxon>
        <taxon>Dioscoreales</taxon>
        <taxon>Dioscoreaceae</taxon>
        <taxon>Dioscorea</taxon>
    </lineage>
</organism>
<evidence type="ECO:0000256" key="3">
    <source>
        <dbReference type="ARBA" id="ARBA00012483"/>
    </source>
</evidence>
<comment type="caution">
    <text evidence="9">The sequence shown here is derived from an EMBL/GenBank/DDBJ whole genome shotgun (WGS) entry which is preliminary data.</text>
</comment>
<dbReference type="PANTHER" id="PTHR23315:SF266">
    <property type="entry name" value="U-BOX DOMAIN-CONTAINING PROTEIN 17"/>
    <property type="match status" value="1"/>
</dbReference>
<evidence type="ECO:0000256" key="1">
    <source>
        <dbReference type="ARBA" id="ARBA00000900"/>
    </source>
</evidence>
<dbReference type="Gene3D" id="1.25.10.10">
    <property type="entry name" value="Leucine-rich Repeat Variant"/>
    <property type="match status" value="2"/>
</dbReference>
<dbReference type="GO" id="GO:0061630">
    <property type="term" value="F:ubiquitin protein ligase activity"/>
    <property type="evidence" value="ECO:0007669"/>
    <property type="project" value="UniProtKB-EC"/>
</dbReference>
<gene>
    <name evidence="9" type="ORF">J5N97_004697</name>
</gene>
<keyword evidence="6" id="KW-0833">Ubl conjugation pathway</keyword>
<keyword evidence="10" id="KW-1185">Reference proteome</keyword>
<dbReference type="InterPro" id="IPR058678">
    <property type="entry name" value="ARM_PUB"/>
</dbReference>
<dbReference type="GO" id="GO:0016567">
    <property type="term" value="P:protein ubiquitination"/>
    <property type="evidence" value="ECO:0007669"/>
    <property type="project" value="InterPro"/>
</dbReference>
<dbReference type="InterPro" id="IPR000225">
    <property type="entry name" value="Armadillo"/>
</dbReference>
<dbReference type="InterPro" id="IPR003613">
    <property type="entry name" value="Ubox_domain"/>
</dbReference>
<feature type="domain" description="U-box" evidence="8">
    <location>
        <begin position="286"/>
        <end position="360"/>
    </location>
</feature>
<protein>
    <recommendedName>
        <fullName evidence="3">RING-type E3 ubiquitin transferase</fullName>
        <ecNumber evidence="3">2.3.2.27</ecNumber>
    </recommendedName>
</protein>
<dbReference type="Pfam" id="PF25598">
    <property type="entry name" value="ARM_PUB"/>
    <property type="match status" value="1"/>
</dbReference>